<proteinExistence type="inferred from homology"/>
<dbReference type="NCBIfam" id="TIGR00447">
    <property type="entry name" value="pth"/>
    <property type="match status" value="1"/>
</dbReference>
<comment type="subunit">
    <text evidence="8">Monomer.</text>
</comment>
<comment type="function">
    <text evidence="8">Hydrolyzes ribosome-free peptidyl-tRNAs (with 1 or more amino acids incorporated), which drop off the ribosome during protein synthesis, or as a result of ribosome stalling.</text>
</comment>
<reference evidence="11 12" key="1">
    <citation type="submission" date="2019-03" db="EMBL/GenBank/DDBJ databases">
        <title>Genomic Encyclopedia of Type Strains, Phase IV (KMG-IV): sequencing the most valuable type-strain genomes for metagenomic binning, comparative biology and taxonomic classification.</title>
        <authorList>
            <person name="Goeker M."/>
        </authorList>
    </citation>
    <scope>NUCLEOTIDE SEQUENCE [LARGE SCALE GENOMIC DNA]</scope>
    <source>
        <strain evidence="11 12">DSM 15969</strain>
    </source>
</reference>
<evidence type="ECO:0000256" key="5">
    <source>
        <dbReference type="ARBA" id="ARBA00038063"/>
    </source>
</evidence>
<evidence type="ECO:0000256" key="10">
    <source>
        <dbReference type="RuleBase" id="RU004320"/>
    </source>
</evidence>
<comment type="function">
    <text evidence="8">Catalyzes the release of premature peptidyl moieties from peptidyl-tRNA molecules trapped in stalled 50S ribosomal subunits, and thus maintains levels of free tRNAs and 50S ribosomes.</text>
</comment>
<organism evidence="11 12">
    <name type="scientific">Anaerospora hongkongensis</name>
    <dbReference type="NCBI Taxonomy" id="244830"/>
    <lineage>
        <taxon>Bacteria</taxon>
        <taxon>Bacillati</taxon>
        <taxon>Bacillota</taxon>
        <taxon>Negativicutes</taxon>
        <taxon>Selenomonadales</taxon>
        <taxon>Sporomusaceae</taxon>
        <taxon>Anaerospora</taxon>
    </lineage>
</organism>
<dbReference type="PANTHER" id="PTHR17224:SF1">
    <property type="entry name" value="PEPTIDYL-TRNA HYDROLASE"/>
    <property type="match status" value="1"/>
</dbReference>
<dbReference type="GO" id="GO:0004045">
    <property type="term" value="F:peptidyl-tRNA hydrolase activity"/>
    <property type="evidence" value="ECO:0007669"/>
    <property type="project" value="UniProtKB-UniRule"/>
</dbReference>
<dbReference type="GO" id="GO:0005737">
    <property type="term" value="C:cytoplasm"/>
    <property type="evidence" value="ECO:0007669"/>
    <property type="project" value="UniProtKB-SubCell"/>
</dbReference>
<name>A0A4R1PTF9_9FIRM</name>
<feature type="site" description="Discriminates between blocked and unblocked aminoacyl-tRNA" evidence="8">
    <location>
        <position position="9"/>
    </location>
</feature>
<dbReference type="GO" id="GO:0000049">
    <property type="term" value="F:tRNA binding"/>
    <property type="evidence" value="ECO:0007669"/>
    <property type="project" value="UniProtKB-UniRule"/>
</dbReference>
<dbReference type="SUPFAM" id="SSF53178">
    <property type="entry name" value="Peptidyl-tRNA hydrolase-like"/>
    <property type="match status" value="1"/>
</dbReference>
<dbReference type="PANTHER" id="PTHR17224">
    <property type="entry name" value="PEPTIDYL-TRNA HYDROLASE"/>
    <property type="match status" value="1"/>
</dbReference>
<keyword evidence="4 8" id="KW-0694">RNA-binding</keyword>
<feature type="binding site" evidence="8">
    <location>
        <position position="14"/>
    </location>
    <ligand>
        <name>tRNA</name>
        <dbReference type="ChEBI" id="CHEBI:17843"/>
    </ligand>
</feature>
<protein>
    <recommendedName>
        <fullName evidence="7 8">Peptidyl-tRNA hydrolase</fullName>
        <shortName evidence="8">Pth</shortName>
        <ecNumber evidence="1 8">3.1.1.29</ecNumber>
    </recommendedName>
</protein>
<keyword evidence="3 8" id="KW-0378">Hydrolase</keyword>
<dbReference type="GO" id="GO:0072344">
    <property type="term" value="P:rescue of stalled ribosome"/>
    <property type="evidence" value="ECO:0007669"/>
    <property type="project" value="UniProtKB-UniRule"/>
</dbReference>
<evidence type="ECO:0000313" key="12">
    <source>
        <dbReference type="Proteomes" id="UP000295063"/>
    </source>
</evidence>
<comment type="caution">
    <text evidence="11">The sequence shown here is derived from an EMBL/GenBank/DDBJ whole genome shotgun (WGS) entry which is preliminary data.</text>
</comment>
<dbReference type="Proteomes" id="UP000295063">
    <property type="component" value="Unassembled WGS sequence"/>
</dbReference>
<dbReference type="EC" id="3.1.1.29" evidence="1 8"/>
<keyword evidence="2 8" id="KW-0820">tRNA-binding</keyword>
<evidence type="ECO:0000256" key="8">
    <source>
        <dbReference type="HAMAP-Rule" id="MF_00083"/>
    </source>
</evidence>
<dbReference type="FunFam" id="3.40.50.1470:FF:000001">
    <property type="entry name" value="Peptidyl-tRNA hydrolase"/>
    <property type="match status" value="1"/>
</dbReference>
<dbReference type="Gene3D" id="3.40.50.1470">
    <property type="entry name" value="Peptidyl-tRNA hydrolase"/>
    <property type="match status" value="1"/>
</dbReference>
<comment type="similarity">
    <text evidence="5 8 10">Belongs to the PTH family.</text>
</comment>
<comment type="catalytic activity">
    <reaction evidence="6 8 9">
        <text>an N-acyl-L-alpha-aminoacyl-tRNA + H2O = an N-acyl-L-amino acid + a tRNA + H(+)</text>
        <dbReference type="Rhea" id="RHEA:54448"/>
        <dbReference type="Rhea" id="RHEA-COMP:10123"/>
        <dbReference type="Rhea" id="RHEA-COMP:13883"/>
        <dbReference type="ChEBI" id="CHEBI:15377"/>
        <dbReference type="ChEBI" id="CHEBI:15378"/>
        <dbReference type="ChEBI" id="CHEBI:59874"/>
        <dbReference type="ChEBI" id="CHEBI:78442"/>
        <dbReference type="ChEBI" id="CHEBI:138191"/>
        <dbReference type="EC" id="3.1.1.29"/>
    </reaction>
</comment>
<dbReference type="OrthoDB" id="9800507at2"/>
<feature type="active site" description="Proton acceptor" evidence="8">
    <location>
        <position position="19"/>
    </location>
</feature>
<dbReference type="Pfam" id="PF01195">
    <property type="entry name" value="Pept_tRNA_hydro"/>
    <property type="match status" value="1"/>
</dbReference>
<dbReference type="EMBL" id="SLUI01000018">
    <property type="protein sequence ID" value="TCL33286.1"/>
    <property type="molecule type" value="Genomic_DNA"/>
</dbReference>
<comment type="subcellular location">
    <subcellularLocation>
        <location evidence="8">Cytoplasm</location>
    </subcellularLocation>
</comment>
<dbReference type="RefSeq" id="WP_132083157.1">
    <property type="nucleotide sequence ID" value="NZ_SLUI01000018.1"/>
</dbReference>
<sequence>MKLIVGLGNPGREYSATRHNAGFLVVDELARRWNCQNWKNKSNAQIVEFRGEEQILLVKPQTYMNLSGTSVGELARWYKVDCEDIIVVFDDLDLPVGRLRLRMKGGSGGHRGIQSLLTHLSKDTFARVRLGIGRPPAGWEVADYVLSRFTVEEEPLVEQAISQAADAVESIIKVGLTKTMNMFNK</sequence>
<evidence type="ECO:0000313" key="11">
    <source>
        <dbReference type="EMBL" id="TCL33286.1"/>
    </source>
</evidence>
<dbReference type="CDD" id="cd00462">
    <property type="entry name" value="PTH"/>
    <property type="match status" value="1"/>
</dbReference>
<dbReference type="PROSITE" id="PS01195">
    <property type="entry name" value="PEPT_TRNA_HYDROL_1"/>
    <property type="match status" value="1"/>
</dbReference>
<keyword evidence="12" id="KW-1185">Reference proteome</keyword>
<evidence type="ECO:0000256" key="6">
    <source>
        <dbReference type="ARBA" id="ARBA00048707"/>
    </source>
</evidence>
<feature type="site" description="Stabilizes the basic form of H active site to accept a proton" evidence="8">
    <location>
        <position position="90"/>
    </location>
</feature>
<evidence type="ECO:0000256" key="1">
    <source>
        <dbReference type="ARBA" id="ARBA00013260"/>
    </source>
</evidence>
<dbReference type="GO" id="GO:0006515">
    <property type="term" value="P:protein quality control for misfolded or incompletely synthesized proteins"/>
    <property type="evidence" value="ECO:0007669"/>
    <property type="project" value="UniProtKB-UniRule"/>
</dbReference>
<dbReference type="AlphaFoldDB" id="A0A4R1PTF9"/>
<comment type="caution">
    <text evidence="8">Lacks conserved residue(s) required for the propagation of feature annotation.</text>
</comment>
<dbReference type="HAMAP" id="MF_00083">
    <property type="entry name" value="Pept_tRNA_hydro_bact"/>
    <property type="match status" value="1"/>
</dbReference>
<feature type="binding site" evidence="8">
    <location>
        <position position="65"/>
    </location>
    <ligand>
        <name>tRNA</name>
        <dbReference type="ChEBI" id="CHEBI:17843"/>
    </ligand>
</feature>
<dbReference type="InterPro" id="IPR001328">
    <property type="entry name" value="Pept_tRNA_hydro"/>
</dbReference>
<keyword evidence="8" id="KW-0963">Cytoplasm</keyword>
<dbReference type="InterPro" id="IPR036416">
    <property type="entry name" value="Pept_tRNA_hydro_sf"/>
</dbReference>
<evidence type="ECO:0000256" key="2">
    <source>
        <dbReference type="ARBA" id="ARBA00022555"/>
    </source>
</evidence>
<evidence type="ECO:0000256" key="9">
    <source>
        <dbReference type="RuleBase" id="RU000673"/>
    </source>
</evidence>
<evidence type="ECO:0000256" key="7">
    <source>
        <dbReference type="ARBA" id="ARBA00050038"/>
    </source>
</evidence>
<accession>A0A4R1PTF9</accession>
<feature type="binding site" evidence="8">
    <location>
        <position position="63"/>
    </location>
    <ligand>
        <name>tRNA</name>
        <dbReference type="ChEBI" id="CHEBI:17843"/>
    </ligand>
</feature>
<evidence type="ECO:0000256" key="4">
    <source>
        <dbReference type="ARBA" id="ARBA00022884"/>
    </source>
</evidence>
<gene>
    <name evidence="8" type="primary">pth</name>
    <name evidence="11" type="ORF">EV210_11859</name>
</gene>
<dbReference type="InterPro" id="IPR018171">
    <property type="entry name" value="Pept_tRNA_hydro_CS"/>
</dbReference>
<evidence type="ECO:0000256" key="3">
    <source>
        <dbReference type="ARBA" id="ARBA00022801"/>
    </source>
</evidence>